<dbReference type="AlphaFoldDB" id="A0A1V9X0S3"/>
<dbReference type="InParanoid" id="A0A1V9X0S3"/>
<proteinExistence type="predicted"/>
<dbReference type="Proteomes" id="UP000192247">
    <property type="component" value="Unassembled WGS sequence"/>
</dbReference>
<keyword evidence="2" id="KW-1185">Reference proteome</keyword>
<evidence type="ECO:0000313" key="2">
    <source>
        <dbReference type="Proteomes" id="UP000192247"/>
    </source>
</evidence>
<reference evidence="1 2" key="1">
    <citation type="journal article" date="2017" name="Gigascience">
        <title>Draft genome of the honey bee ectoparasitic mite, Tropilaelaps mercedesae, is shaped by the parasitic life history.</title>
        <authorList>
            <person name="Dong X."/>
            <person name="Armstrong S.D."/>
            <person name="Xia D."/>
            <person name="Makepeace B.L."/>
            <person name="Darby A.C."/>
            <person name="Kadowaki T."/>
        </authorList>
    </citation>
    <scope>NUCLEOTIDE SEQUENCE [LARGE SCALE GENOMIC DNA]</scope>
    <source>
        <strain evidence="1">Wuxi-XJTLU</strain>
    </source>
</reference>
<accession>A0A1V9X0S3</accession>
<dbReference type="EMBL" id="MNPL01030240">
    <property type="protein sequence ID" value="OQR67023.1"/>
    <property type="molecule type" value="Genomic_DNA"/>
</dbReference>
<protein>
    <submittedName>
        <fullName evidence="1">Uncharacterized protein</fullName>
    </submittedName>
</protein>
<name>A0A1V9X0S3_9ACAR</name>
<comment type="caution">
    <text evidence="1">The sequence shown here is derived from an EMBL/GenBank/DDBJ whole genome shotgun (WGS) entry which is preliminary data.</text>
</comment>
<evidence type="ECO:0000313" key="1">
    <source>
        <dbReference type="EMBL" id="OQR67023.1"/>
    </source>
</evidence>
<organism evidence="1 2">
    <name type="scientific">Tropilaelaps mercedesae</name>
    <dbReference type="NCBI Taxonomy" id="418985"/>
    <lineage>
        <taxon>Eukaryota</taxon>
        <taxon>Metazoa</taxon>
        <taxon>Ecdysozoa</taxon>
        <taxon>Arthropoda</taxon>
        <taxon>Chelicerata</taxon>
        <taxon>Arachnida</taxon>
        <taxon>Acari</taxon>
        <taxon>Parasitiformes</taxon>
        <taxon>Mesostigmata</taxon>
        <taxon>Gamasina</taxon>
        <taxon>Dermanyssoidea</taxon>
        <taxon>Laelapidae</taxon>
        <taxon>Tropilaelaps</taxon>
    </lineage>
</organism>
<sequence length="67" mass="7619">MCSLSLFVHDFAHKFPFGIALFTVELCNLRSRRLCRSGWTAEENDLEIADPNGNVERPVAVQVGRQR</sequence>
<gene>
    <name evidence="1" type="ORF">BIW11_04865</name>
</gene>